<feature type="compositionally biased region" description="Low complexity" evidence="5">
    <location>
        <begin position="72"/>
        <end position="92"/>
    </location>
</feature>
<name>A0A7J0CPP6_STRMI</name>
<keyword evidence="2 6" id="KW-0812">Transmembrane</keyword>
<evidence type="ECO:0000256" key="6">
    <source>
        <dbReference type="SAM" id="Phobius"/>
    </source>
</evidence>
<accession>A0A7J0CPP6</accession>
<gene>
    <name evidence="7" type="ORF">Smic_28340</name>
</gene>
<comment type="subcellular location">
    <subcellularLocation>
        <location evidence="1">Membrane</location>
        <topology evidence="1">Multi-pass membrane protein</topology>
    </subcellularLocation>
</comment>
<organism evidence="7 8">
    <name type="scientific">Streptomyces microflavus</name>
    <name type="common">Streptomyces lipmanii</name>
    <dbReference type="NCBI Taxonomy" id="1919"/>
    <lineage>
        <taxon>Bacteria</taxon>
        <taxon>Bacillati</taxon>
        <taxon>Actinomycetota</taxon>
        <taxon>Actinomycetes</taxon>
        <taxon>Kitasatosporales</taxon>
        <taxon>Streptomycetaceae</taxon>
        <taxon>Streptomyces</taxon>
    </lineage>
</organism>
<feature type="transmembrane region" description="Helical" evidence="6">
    <location>
        <begin position="28"/>
        <end position="49"/>
    </location>
</feature>
<dbReference type="EMBL" id="BLWD01000001">
    <property type="protein sequence ID" value="GFN04278.1"/>
    <property type="molecule type" value="Genomic_DNA"/>
</dbReference>
<evidence type="ECO:0000256" key="3">
    <source>
        <dbReference type="ARBA" id="ARBA00022989"/>
    </source>
</evidence>
<reference evidence="7 8" key="1">
    <citation type="submission" date="2020-05" db="EMBL/GenBank/DDBJ databases">
        <title>Whole genome shotgun sequence of Streptomyces microflavus NBRC 13062.</title>
        <authorList>
            <person name="Komaki H."/>
            <person name="Tamura T."/>
        </authorList>
    </citation>
    <scope>NUCLEOTIDE SEQUENCE [LARGE SCALE GENOMIC DNA]</scope>
    <source>
        <strain evidence="7 8">NBRC 13062</strain>
    </source>
</reference>
<dbReference type="InterPro" id="IPR035906">
    <property type="entry name" value="MetI-like_sf"/>
</dbReference>
<dbReference type="SUPFAM" id="SSF161098">
    <property type="entry name" value="MetI-like"/>
    <property type="match status" value="1"/>
</dbReference>
<dbReference type="GO" id="GO:0016020">
    <property type="term" value="C:membrane"/>
    <property type="evidence" value="ECO:0007669"/>
    <property type="project" value="UniProtKB-SubCell"/>
</dbReference>
<dbReference type="Proteomes" id="UP000498740">
    <property type="component" value="Unassembled WGS sequence"/>
</dbReference>
<evidence type="ECO:0008006" key="9">
    <source>
        <dbReference type="Google" id="ProtNLM"/>
    </source>
</evidence>
<comment type="caution">
    <text evidence="7">The sequence shown here is derived from an EMBL/GenBank/DDBJ whole genome shotgun (WGS) entry which is preliminary data.</text>
</comment>
<keyword evidence="4 6" id="KW-0472">Membrane</keyword>
<sequence>MSATTDSAARGGTRGVRTLLRVKRPGRLAAEAAALLIAVAVAFPLYWMVLSAFKPAGEIQSTDPRPWTLAPRSTRSAGSSNSRTSAATSSTACWWRARSSSPPR</sequence>
<evidence type="ECO:0000256" key="5">
    <source>
        <dbReference type="SAM" id="MobiDB-lite"/>
    </source>
</evidence>
<dbReference type="AlphaFoldDB" id="A0A7J0CPP6"/>
<evidence type="ECO:0000256" key="1">
    <source>
        <dbReference type="ARBA" id="ARBA00004141"/>
    </source>
</evidence>
<feature type="region of interest" description="Disordered" evidence="5">
    <location>
        <begin position="58"/>
        <end position="104"/>
    </location>
</feature>
<evidence type="ECO:0000313" key="7">
    <source>
        <dbReference type="EMBL" id="GFN04278.1"/>
    </source>
</evidence>
<evidence type="ECO:0000313" key="8">
    <source>
        <dbReference type="Proteomes" id="UP000498740"/>
    </source>
</evidence>
<proteinExistence type="predicted"/>
<evidence type="ECO:0000256" key="4">
    <source>
        <dbReference type="ARBA" id="ARBA00023136"/>
    </source>
</evidence>
<keyword evidence="3 6" id="KW-1133">Transmembrane helix</keyword>
<evidence type="ECO:0000256" key="2">
    <source>
        <dbReference type="ARBA" id="ARBA00022692"/>
    </source>
</evidence>
<protein>
    <recommendedName>
        <fullName evidence="9">Multiple sugar transport system permease protein</fullName>
    </recommendedName>
</protein>